<gene>
    <name evidence="1" type="ORF">B1J93_05685</name>
</gene>
<comment type="caution">
    <text evidence="1">The sequence shown here is derived from an EMBL/GenBank/DDBJ whole genome shotgun (WGS) entry which is preliminary data.</text>
</comment>
<reference evidence="1 2" key="1">
    <citation type="submission" date="2017-02" db="EMBL/GenBank/DDBJ databases">
        <title>Comparative genomic analysis of Brazilian Leptospira kirschneri strains of different serogroups.</title>
        <authorList>
            <person name="Moreno L.Z."/>
            <person name="Miraglia F."/>
            <person name="Kremer F.S."/>
            <person name="Eslabao M.R."/>
            <person name="Lilenbaum W."/>
            <person name="Dellagostin O.A."/>
            <person name="Moreno A.M."/>
        </authorList>
    </citation>
    <scope>NUCLEOTIDE SEQUENCE [LARGE SCALE GENOMIC DNA]</scope>
    <source>
        <strain evidence="1 2">M110/06</strain>
    </source>
</reference>
<accession>A0A1T1DVX6</accession>
<dbReference type="Proteomes" id="UP000191008">
    <property type="component" value="Unassembled WGS sequence"/>
</dbReference>
<dbReference type="AlphaFoldDB" id="A0A1T1DVX6"/>
<proteinExistence type="predicted"/>
<sequence>MAALPMTAEFTQIFFNYYESNIMVGLFQNLECRIYFKKTTIPDSTQFLKFSTPLQSRSFIFGIIFIHPRVTEIYFLCNLNVKKTNSILNILKPKELLLWELVS</sequence>
<protein>
    <submittedName>
        <fullName evidence="1">Uncharacterized protein</fullName>
    </submittedName>
</protein>
<evidence type="ECO:0000313" key="1">
    <source>
        <dbReference type="EMBL" id="OOV44763.1"/>
    </source>
</evidence>
<evidence type="ECO:0000313" key="2">
    <source>
        <dbReference type="Proteomes" id="UP000191008"/>
    </source>
</evidence>
<name>A0A1T1DVX6_9LEPT</name>
<dbReference type="EMBL" id="MVIT01000052">
    <property type="protein sequence ID" value="OOV44763.1"/>
    <property type="molecule type" value="Genomic_DNA"/>
</dbReference>
<organism evidence="1 2">
    <name type="scientific">Leptospira kirschneri serovar Pomona</name>
    <dbReference type="NCBI Taxonomy" id="561005"/>
    <lineage>
        <taxon>Bacteria</taxon>
        <taxon>Pseudomonadati</taxon>
        <taxon>Spirochaetota</taxon>
        <taxon>Spirochaetia</taxon>
        <taxon>Leptospirales</taxon>
        <taxon>Leptospiraceae</taxon>
        <taxon>Leptospira</taxon>
    </lineage>
</organism>